<dbReference type="InterPro" id="IPR050495">
    <property type="entry name" value="ATG22/LtaA_families"/>
</dbReference>
<keyword evidence="5 6" id="KW-0472">Membrane</keyword>
<evidence type="ECO:0000256" key="4">
    <source>
        <dbReference type="ARBA" id="ARBA00022989"/>
    </source>
</evidence>
<feature type="transmembrane region" description="Helical" evidence="6">
    <location>
        <begin position="12"/>
        <end position="33"/>
    </location>
</feature>
<dbReference type="InterPro" id="IPR024671">
    <property type="entry name" value="Atg22-like"/>
</dbReference>
<evidence type="ECO:0000256" key="2">
    <source>
        <dbReference type="ARBA" id="ARBA00022448"/>
    </source>
</evidence>
<feature type="transmembrane region" description="Helical" evidence="6">
    <location>
        <begin position="388"/>
        <end position="407"/>
    </location>
</feature>
<dbReference type="AlphaFoldDB" id="A0A135L3U5"/>
<evidence type="ECO:0000256" key="3">
    <source>
        <dbReference type="ARBA" id="ARBA00022692"/>
    </source>
</evidence>
<feature type="transmembrane region" description="Helical" evidence="6">
    <location>
        <begin position="272"/>
        <end position="291"/>
    </location>
</feature>
<feature type="transmembrane region" description="Helical" evidence="6">
    <location>
        <begin position="360"/>
        <end position="382"/>
    </location>
</feature>
<feature type="transmembrane region" description="Helical" evidence="6">
    <location>
        <begin position="81"/>
        <end position="98"/>
    </location>
</feature>
<evidence type="ECO:0000313" key="9">
    <source>
        <dbReference type="Proteomes" id="UP000070352"/>
    </source>
</evidence>
<gene>
    <name evidence="8" type="ORF">U473_05840</name>
</gene>
<dbReference type="Gene3D" id="1.20.1250.20">
    <property type="entry name" value="MFS general substrate transporter like domains"/>
    <property type="match status" value="1"/>
</dbReference>
<dbReference type="PANTHER" id="PTHR23519">
    <property type="entry name" value="AUTOPHAGY-RELATED PROTEIN 22"/>
    <property type="match status" value="1"/>
</dbReference>
<dbReference type="InterPro" id="IPR036259">
    <property type="entry name" value="MFS_trans_sf"/>
</dbReference>
<feature type="transmembrane region" description="Helical" evidence="6">
    <location>
        <begin position="237"/>
        <end position="260"/>
    </location>
</feature>
<dbReference type="Proteomes" id="UP000070352">
    <property type="component" value="Unassembled WGS sequence"/>
</dbReference>
<reference evidence="8 9" key="1">
    <citation type="submission" date="2016-02" db="EMBL/GenBank/DDBJ databases">
        <title>Draft Genome for Tepidibacillus decaturensis nov. sp. Strain Z9, an Anaerobic, Moderately Thermophilic and Heterotrophic Bacterium from Deep Subsurface of the Illinois Basin, USA.</title>
        <authorList>
            <person name="Dong Y."/>
            <person name="Chang J.Y."/>
            <person name="Sanford R."/>
            <person name="Fouke B.W."/>
        </authorList>
    </citation>
    <scope>NUCLEOTIDE SEQUENCE [LARGE SCALE GENOMIC DNA]</scope>
    <source>
        <strain evidence="8 9">Z9</strain>
    </source>
</reference>
<proteinExistence type="predicted"/>
<evidence type="ECO:0000256" key="6">
    <source>
        <dbReference type="SAM" id="Phobius"/>
    </source>
</evidence>
<sequence>MDRKKAIFGWAMYDWADSAFATTIMAAVLPIYYTDIAGITLEKTTATAYWGYTQSIAMLIVAILAPILGAISDYTCSKKQFLRFFVYMGAIATSLLFFTDKGDYLLVSFLYILGMIGFSGGNVFYDAFLPEIVPLEEMDNVSSRGYAFGYIGGGFLLLVNLTMIQKPELFHIPDATTATQLSFLTVGTWWLIFSLPLFKFVNEKKTDQQNSTKKSYLIIGLSRVITTFKEINHYKELVKFLIAFWLYNDGISTIIKMATIYGREIGIGTSDLIAALLITQFVGIPFSLLFGKLAGKIGSKQSLYLSLWIYVIIVIFGYFMTSTVHFYILASAVGLVQGGSQAISRSIYGSLVPVHRTAEFFGFYGISSKFASIFGPFLFAIVGQLTGSSRFGIVSLVLFFAVGIWLLTKVDLKKGQQQAKVVNLL</sequence>
<evidence type="ECO:0000256" key="5">
    <source>
        <dbReference type="ARBA" id="ARBA00023136"/>
    </source>
</evidence>
<keyword evidence="9" id="KW-1185">Reference proteome</keyword>
<dbReference type="CDD" id="cd17482">
    <property type="entry name" value="MFS_YxiO_like"/>
    <property type="match status" value="1"/>
</dbReference>
<dbReference type="PANTHER" id="PTHR23519:SF1">
    <property type="entry name" value="AUTOPHAGY-RELATED PROTEIN 22"/>
    <property type="match status" value="1"/>
</dbReference>
<keyword evidence="3 6" id="KW-0812">Transmembrane</keyword>
<feature type="transmembrane region" description="Helical" evidence="6">
    <location>
        <begin position="104"/>
        <end position="125"/>
    </location>
</feature>
<name>A0A135L3U5_9BACI</name>
<comment type="subcellular location">
    <subcellularLocation>
        <location evidence="1">Cell membrane</location>
        <topology evidence="1">Multi-pass membrane protein</topology>
    </subcellularLocation>
</comment>
<evidence type="ECO:0000313" key="8">
    <source>
        <dbReference type="EMBL" id="KXG43587.1"/>
    </source>
</evidence>
<accession>A0A135L3U5</accession>
<keyword evidence="4 6" id="KW-1133">Transmembrane helix</keyword>
<dbReference type="GO" id="GO:0005886">
    <property type="term" value="C:plasma membrane"/>
    <property type="evidence" value="ECO:0007669"/>
    <property type="project" value="UniProtKB-SubCell"/>
</dbReference>
<protein>
    <submittedName>
        <fullName evidence="8">MFS transporter</fullName>
    </submittedName>
</protein>
<dbReference type="GO" id="GO:0022857">
    <property type="term" value="F:transmembrane transporter activity"/>
    <property type="evidence" value="ECO:0007669"/>
    <property type="project" value="InterPro"/>
</dbReference>
<feature type="transmembrane region" description="Helical" evidence="6">
    <location>
        <begin position="146"/>
        <end position="165"/>
    </location>
</feature>
<keyword evidence="2" id="KW-0813">Transport</keyword>
<dbReference type="InterPro" id="IPR020846">
    <property type="entry name" value="MFS_dom"/>
</dbReference>
<feature type="transmembrane region" description="Helical" evidence="6">
    <location>
        <begin position="49"/>
        <end position="69"/>
    </location>
</feature>
<dbReference type="Pfam" id="PF11700">
    <property type="entry name" value="ATG22"/>
    <property type="match status" value="1"/>
</dbReference>
<dbReference type="STRING" id="1413211.U473_05840"/>
<dbReference type="SUPFAM" id="SSF103473">
    <property type="entry name" value="MFS general substrate transporter"/>
    <property type="match status" value="1"/>
</dbReference>
<dbReference type="RefSeq" id="WP_068724273.1">
    <property type="nucleotide sequence ID" value="NZ_LSKU01000001.1"/>
</dbReference>
<feature type="domain" description="Major facilitator superfamily (MFS) profile" evidence="7">
    <location>
        <begin position="236"/>
        <end position="425"/>
    </location>
</feature>
<dbReference type="PROSITE" id="PS50850">
    <property type="entry name" value="MFS"/>
    <property type="match status" value="1"/>
</dbReference>
<comment type="caution">
    <text evidence="8">The sequence shown here is derived from an EMBL/GenBank/DDBJ whole genome shotgun (WGS) entry which is preliminary data.</text>
</comment>
<evidence type="ECO:0000259" key="7">
    <source>
        <dbReference type="PROSITE" id="PS50850"/>
    </source>
</evidence>
<feature type="transmembrane region" description="Helical" evidence="6">
    <location>
        <begin position="177"/>
        <end position="198"/>
    </location>
</feature>
<feature type="transmembrane region" description="Helical" evidence="6">
    <location>
        <begin position="303"/>
        <end position="320"/>
    </location>
</feature>
<dbReference type="OrthoDB" id="9768783at2"/>
<dbReference type="EMBL" id="LSKU01000001">
    <property type="protein sequence ID" value="KXG43587.1"/>
    <property type="molecule type" value="Genomic_DNA"/>
</dbReference>
<organism evidence="8 9">
    <name type="scientific">Tepidibacillus decaturensis</name>
    <dbReference type="NCBI Taxonomy" id="1413211"/>
    <lineage>
        <taxon>Bacteria</taxon>
        <taxon>Bacillati</taxon>
        <taxon>Bacillota</taxon>
        <taxon>Bacilli</taxon>
        <taxon>Bacillales</taxon>
        <taxon>Bacillaceae</taxon>
        <taxon>Tepidibacillus</taxon>
    </lineage>
</organism>
<evidence type="ECO:0000256" key="1">
    <source>
        <dbReference type="ARBA" id="ARBA00004651"/>
    </source>
</evidence>